<keyword evidence="3" id="KW-1185">Reference proteome</keyword>
<organism evidence="2 3">
    <name type="scientific">Halosaccharopolyspora lacisalsi</name>
    <dbReference type="NCBI Taxonomy" id="1000566"/>
    <lineage>
        <taxon>Bacteria</taxon>
        <taxon>Bacillati</taxon>
        <taxon>Actinomycetota</taxon>
        <taxon>Actinomycetes</taxon>
        <taxon>Pseudonocardiales</taxon>
        <taxon>Pseudonocardiaceae</taxon>
        <taxon>Halosaccharopolyspora</taxon>
    </lineage>
</organism>
<gene>
    <name evidence="2" type="ORF">FHX42_002355</name>
</gene>
<evidence type="ECO:0000313" key="3">
    <source>
        <dbReference type="Proteomes" id="UP000569329"/>
    </source>
</evidence>
<name>A0A839E241_9PSEU</name>
<feature type="region of interest" description="Disordered" evidence="1">
    <location>
        <begin position="31"/>
        <end position="66"/>
    </location>
</feature>
<reference evidence="2 3" key="1">
    <citation type="submission" date="2020-07" db="EMBL/GenBank/DDBJ databases">
        <title>Sequencing the genomes of 1000 actinobacteria strains.</title>
        <authorList>
            <person name="Klenk H.-P."/>
        </authorList>
    </citation>
    <scope>NUCLEOTIDE SEQUENCE [LARGE SCALE GENOMIC DNA]</scope>
    <source>
        <strain evidence="2 3">DSM 45975</strain>
    </source>
</reference>
<feature type="compositionally biased region" description="Polar residues" evidence="1">
    <location>
        <begin position="47"/>
        <end position="66"/>
    </location>
</feature>
<dbReference type="EMBL" id="JACGWZ010000002">
    <property type="protein sequence ID" value="MBA8825008.1"/>
    <property type="molecule type" value="Genomic_DNA"/>
</dbReference>
<evidence type="ECO:0000313" key="2">
    <source>
        <dbReference type="EMBL" id="MBA8825008.1"/>
    </source>
</evidence>
<dbReference type="Proteomes" id="UP000569329">
    <property type="component" value="Unassembled WGS sequence"/>
</dbReference>
<accession>A0A839E241</accession>
<sequence length="66" mass="7047">MTAGFRFRAYAPGALSARTAVHVREETRWCAWAPGPPSRTVQLPGEVSSSDDPTGTSSNEASTTQH</sequence>
<comment type="caution">
    <text evidence="2">The sequence shown here is derived from an EMBL/GenBank/DDBJ whole genome shotgun (WGS) entry which is preliminary data.</text>
</comment>
<dbReference type="AlphaFoldDB" id="A0A839E241"/>
<protein>
    <submittedName>
        <fullName evidence="2">Uncharacterized protein</fullName>
    </submittedName>
</protein>
<evidence type="ECO:0000256" key="1">
    <source>
        <dbReference type="SAM" id="MobiDB-lite"/>
    </source>
</evidence>
<proteinExistence type="predicted"/>
<dbReference type="RefSeq" id="WP_182544169.1">
    <property type="nucleotide sequence ID" value="NZ_JACGWZ010000002.1"/>
</dbReference>